<dbReference type="GO" id="GO:0031177">
    <property type="term" value="F:phosphopantetheine binding"/>
    <property type="evidence" value="ECO:0007669"/>
    <property type="project" value="InterPro"/>
</dbReference>
<dbReference type="InterPro" id="IPR009081">
    <property type="entry name" value="PP-bd_ACP"/>
</dbReference>
<dbReference type="GO" id="GO:0005737">
    <property type="term" value="C:cytoplasm"/>
    <property type="evidence" value="ECO:0007669"/>
    <property type="project" value="TreeGrafter"/>
</dbReference>
<dbReference type="InParanoid" id="K9FV49"/>
<dbReference type="SUPFAM" id="SSF52777">
    <property type="entry name" value="CoA-dependent acyltransferases"/>
    <property type="match status" value="2"/>
</dbReference>
<dbReference type="PROSITE" id="PS00455">
    <property type="entry name" value="AMP_BINDING"/>
    <property type="match status" value="1"/>
</dbReference>
<dbReference type="eggNOG" id="KOG1202">
    <property type="taxonomic scope" value="Eukaryota"/>
</dbReference>
<dbReference type="InterPro" id="IPR010071">
    <property type="entry name" value="AA_adenyl_dom"/>
</dbReference>
<dbReference type="SUPFAM" id="SSF51735">
    <property type="entry name" value="NAD(P)-binding Rossmann-fold domains"/>
    <property type="match status" value="2"/>
</dbReference>
<dbReference type="GO" id="GO:0016874">
    <property type="term" value="F:ligase activity"/>
    <property type="evidence" value="ECO:0007669"/>
    <property type="project" value="UniProtKB-KW"/>
</dbReference>
<keyword evidence="1" id="KW-0596">Phosphopantetheine</keyword>
<dbReference type="Gene3D" id="3.40.50.150">
    <property type="entry name" value="Vaccinia Virus protein VP39"/>
    <property type="match status" value="1"/>
</dbReference>
<gene>
    <name evidence="8" type="ORF">PDIG_38770</name>
</gene>
<reference evidence="9" key="1">
    <citation type="journal article" date="2012" name="BMC Genomics">
        <title>Genome sequence of the necrotrophic fungus Penicillium digitatum, the main postharvest pathogen of citrus.</title>
        <authorList>
            <person name="Marcet-Houben M."/>
            <person name="Ballester A.-R."/>
            <person name="de la Fuente B."/>
            <person name="Harries E."/>
            <person name="Marcos J.F."/>
            <person name="Gonzalez-Candelas L."/>
            <person name="Gabaldon T."/>
        </authorList>
    </citation>
    <scope>NUCLEOTIDE SEQUENCE [LARGE SCALE GENOMIC DNA]</scope>
    <source>
        <strain evidence="9">PHI26 / CECT 20796</strain>
    </source>
</reference>
<dbReference type="InterPro" id="IPR036291">
    <property type="entry name" value="NAD(P)-bd_dom_sf"/>
</dbReference>
<keyword evidence="2" id="KW-0597">Phosphoprotein</keyword>
<keyword evidence="5" id="KW-0677">Repeat</keyword>
<dbReference type="GO" id="GO:0009403">
    <property type="term" value="P:toxin biosynthetic process"/>
    <property type="evidence" value="ECO:0007669"/>
    <property type="project" value="UniProtKB-ARBA"/>
</dbReference>
<evidence type="ECO:0000259" key="7">
    <source>
        <dbReference type="PROSITE" id="PS50075"/>
    </source>
</evidence>
<dbReference type="InterPro" id="IPR036736">
    <property type="entry name" value="ACP-like_sf"/>
</dbReference>
<evidence type="ECO:0000256" key="3">
    <source>
        <dbReference type="ARBA" id="ARBA00022598"/>
    </source>
</evidence>
<dbReference type="GO" id="GO:0016740">
    <property type="term" value="F:transferase activity"/>
    <property type="evidence" value="ECO:0007669"/>
    <property type="project" value="UniProtKB-KW"/>
</dbReference>
<keyword evidence="4" id="KW-0808">Transferase</keyword>
<dbReference type="STRING" id="1170229.K9FV49"/>
<dbReference type="SUPFAM" id="SSF53335">
    <property type="entry name" value="S-adenosyl-L-methionine-dependent methyltransferases"/>
    <property type="match status" value="1"/>
</dbReference>
<dbReference type="PROSITE" id="PS00012">
    <property type="entry name" value="PHOSPHOPANTETHEINE"/>
    <property type="match status" value="1"/>
</dbReference>
<dbReference type="InterPro" id="IPR013968">
    <property type="entry name" value="PKS_KR"/>
</dbReference>
<feature type="domain" description="Carrier" evidence="7">
    <location>
        <begin position="1002"/>
        <end position="1079"/>
    </location>
</feature>
<dbReference type="InterPro" id="IPR013120">
    <property type="entry name" value="FAR_NAD-bd"/>
</dbReference>
<dbReference type="Gene3D" id="3.40.50.720">
    <property type="entry name" value="NAD(P)-binding Rossmann-like Domain"/>
    <property type="match status" value="2"/>
</dbReference>
<organism evidence="8 9">
    <name type="scientific">Penicillium digitatum (strain PHI26 / CECT 20796)</name>
    <name type="common">Green mold</name>
    <dbReference type="NCBI Taxonomy" id="1170229"/>
    <lineage>
        <taxon>Eukaryota</taxon>
        <taxon>Fungi</taxon>
        <taxon>Dikarya</taxon>
        <taxon>Ascomycota</taxon>
        <taxon>Pezizomycotina</taxon>
        <taxon>Eurotiomycetes</taxon>
        <taxon>Eurotiomycetidae</taxon>
        <taxon>Eurotiales</taxon>
        <taxon>Aspergillaceae</taxon>
        <taxon>Penicillium</taxon>
    </lineage>
</organism>
<dbReference type="InterPro" id="IPR042099">
    <property type="entry name" value="ANL_N_sf"/>
</dbReference>
<dbReference type="PROSITE" id="PS50075">
    <property type="entry name" value="CARRIER"/>
    <property type="match status" value="2"/>
</dbReference>
<feature type="domain" description="Carrier" evidence="7">
    <location>
        <begin position="2135"/>
        <end position="2214"/>
    </location>
</feature>
<sequence>MPGLSRFYMGGCGFMVANEGIRATLQQITHKFPRTQILEIGAGTGATTSSVLNAIGNAYESYTYTDISTGFFEDATERFCEHSQKMVFKTLDIEKPVVNQGYTERSYDIIIAANVLHATRKLDATLQNVRSLLKPGGFLVLVEVTGHEVLRLTFIMGGLPGWWLGEEDGRRLHPGITPMEWDLMLQATGFSGVDLVYHDLADGRKHCTSLLVSQAVDDRYLGLRDPLPAMADLAQEAPLLVIGGRTLAVSKMSKELQKMIPRSWQRQVQVITDLDSLNNSSLKPGTDVICLHELDSPLFSVAMNDLRLRLVQTLLINAKNVIWVVRNGQSASPESNMFLGIARAMFQELPHAHLQYVNLKSAEAPSGMARTVLEALVRLKIAYSRPSGVGDMVWTLEPEIDIDGGKTLIPRVLPNRVLNERYNACRRTLYRPVDIANTTVRVVSDQATLALTETIASKKDGDHLRVTVQYCLHIPSKTHQELYICCGYLERSRNPVLVTSSKNQSILEVSAADVIPIDGQDCNPSTLQQVTTDLFAQAISNLLVPSSGSVLVYNAEDVLATSIMTQCQQKRKTNGILLASSHPSAQSNLVYIHPQGSVRATQRRIPNNVAIFVDCSREFSARRIIEPCLPKSSEIYQLDTRLLSSIMVQEGLAKSYSTAGSNSNFSIRYPVLNVQDLPGMDASILNTLFITDWHTTAPIQLPIQNPGEHGLFEPHKTYLMVGMAGGLGLSVCLWAIRQGARHVVITSRNPKIDSQCFQEARMSGADIRIISMDVSSRSSVELVVSQVRETMPPIAGVCNAAMVLSDKLFVDMDTKGLNNALKPKVDGTKNLHDVFADDCLDFFILFSSLGSIVGNPGQSNYHAANLFMTGLAAWRRDQGLTASVIHIGLVTDVGYVTRQDRSIQDHLSSLLFLPLSETDIHHAFSEAVEAGKPDSQHSFEIIMGIEPLSKPVAADRQPWWLSKNPQFGHFKPSVALQQEQRLTKSSSGSIKQGVEKSNSEDDAIVLVQEAFSAKLESMMQLSAGSVQVQKSLLALGIDSLVAVEIRMWFLKELGTDVPVLKILGGDSVAQICIATTKRLLADLHERSQAIPPNPEDSTDSTSSLEDSFDATLDGVDSLATSELGCSKDLSSTCQALDEVRPDRPCDDRSDSASHLQTPIPTQEEHMSDPQSRIWFVSKHVNDPTTYNMTFTYELKGNLSIPRLQYALHTMQQHHEGLRTCFYARLEDAHPMQGVLSNPVNLFKHVASSSDADVACERDYLKTHIWDLERGQTLGVTVLSRDSESHTLILGYHHIIMDGMSLHLFLRDLNFTYQMQTPQRKTGTCIEYASQQLQAKQSQIMQSQMQFWQDEYASLPQVLPLLPMARTRTRPLMQTHETHHVYRMIDHDQMATLKSTCQALRITPFHFHLSILLVLLARYAETDDICIGVADANRTDERFAETIGFFLNLLPVRFQVVKNDEFSELAQAAARKVFAALTNSSVPFDTILDKVNVPRSTAHTPLFQVAINYRMGAVWEVPLGDCHMKMTDVHDAKNPYDLSFGIIETNSGTSMVELAGQESLYDAEACQLILNTYMRLLQTFTKTPTLRVQDCRLNDPSDITSALMVGRGPRVKFEWPRTLAQRMQLIFGTYGPDVAVKDQFQSLTYTELEERVNVIAGRIREVQCRPGSRIAVLCEPSVDFIAAMLAVLHVGALYVPLDVSLPFTRHGSMIQSCQPSLLLCHAATEGLAENLTGDAGYALPSVRIDRIQANQELVPCLAEPDSPAILLFTSGSTGMPKGILLSQANFVNHLALKAQALDLQQESVLQQSSMGFDMSLIQTFCALANGGTLVIAPIEARRDPVEITQIMLRECIGLTIATPSEYLMWLRYGTGSLEKHFSWRHACMGGEPVSDQLKGEFRRLDLPSLTLTNCYGPTEITAAATFQRISLRPNETAESPHAVGKALSNYSVCILDREGQPLPVGMQGEICIGGAGVSLGYLDLPDQTALKFVRDIAAAPEDRTQTMYRTGDKGRLLSDGTLIFLGRLDGDTQIKLHGVRIELEEIEGAILEIARGLLSNVVVTARGDVLVAHAIFAPCQTATDVELQHLIARLHLPQYMCPARLIVLDDLPTNVNGKVDRKALQELPLPQREISAPSEEKMTLREGELRLLWEKVLPDLNNTRRLSPRSDFFLEGGNSLRLMKLQGAIKEALGVSISTHELYQACSLRQMAACIDSWRDAPAEEQIDWVRETAVPDTILAAAREGQRKWSQHIVRDRINVLLTGSTSFLGMTLLKTLVSDESIQQIHCVAVLPDEEQKLLHSDKIFAYTGSLSSPTLGLSPADCEQLHSTIDVIVHAGASGHCLNHYSSLRAPNVYSTQLLASFAVRWSIPLLYLSSNRVGLLSGNTAPHPVSMASFPPRTDGMEGFTASKWASECFLENLAACVPLSIQVHRPCVVVGAEAPNSDALNAILKYSTLMRTVPRFDRVEGYLDFQPVEDAAREIAEVVVSFAKQPPTAGPVRFRHHSGKVKVPVQEYRAHMEQVHGHEFAELAIGEWIVKALQAGIDPLITTYLEGIVERGEMVTFPYLGDASE</sequence>
<keyword evidence="3" id="KW-0436">Ligase</keyword>
<dbReference type="eggNOG" id="KOG1178">
    <property type="taxonomic scope" value="Eukaryota"/>
</dbReference>
<evidence type="ECO:0000313" key="9">
    <source>
        <dbReference type="Proteomes" id="UP000009882"/>
    </source>
</evidence>
<protein>
    <recommendedName>
        <fullName evidence="7">Carrier domain-containing protein</fullName>
    </recommendedName>
</protein>
<feature type="compositionally biased region" description="Basic and acidic residues" evidence="6">
    <location>
        <begin position="1137"/>
        <end position="1151"/>
    </location>
</feature>
<accession>K9FV49</accession>
<evidence type="ECO:0000256" key="4">
    <source>
        <dbReference type="ARBA" id="ARBA00022679"/>
    </source>
</evidence>
<dbReference type="InterPro" id="IPR006162">
    <property type="entry name" value="Ppantetheine_attach_site"/>
</dbReference>
<dbReference type="InterPro" id="IPR057326">
    <property type="entry name" value="KR_dom"/>
</dbReference>
<dbReference type="InterPro" id="IPR020806">
    <property type="entry name" value="PKS_PP-bd"/>
</dbReference>
<dbReference type="NCBIfam" id="TIGR01733">
    <property type="entry name" value="AA-adenyl-dom"/>
    <property type="match status" value="1"/>
</dbReference>
<dbReference type="OrthoDB" id="329835at2759"/>
<dbReference type="Pfam" id="PF00550">
    <property type="entry name" value="PP-binding"/>
    <property type="match status" value="2"/>
</dbReference>
<dbReference type="Gene3D" id="3.30.559.10">
    <property type="entry name" value="Chloramphenicol acetyltransferase-like domain"/>
    <property type="match status" value="1"/>
</dbReference>
<dbReference type="OMA" id="ETDVHHA"/>
<dbReference type="PANTHER" id="PTHR45527:SF1">
    <property type="entry name" value="FATTY ACID SYNTHASE"/>
    <property type="match status" value="1"/>
</dbReference>
<dbReference type="InterPro" id="IPR001242">
    <property type="entry name" value="Condensation_dom"/>
</dbReference>
<dbReference type="CDD" id="cd19532">
    <property type="entry name" value="C_PKS-NRPS"/>
    <property type="match status" value="1"/>
</dbReference>
<dbReference type="SMART" id="SM00822">
    <property type="entry name" value="PKS_KR"/>
    <property type="match status" value="1"/>
</dbReference>
<dbReference type="Pfam" id="PF00501">
    <property type="entry name" value="AMP-binding"/>
    <property type="match status" value="1"/>
</dbReference>
<dbReference type="SUPFAM" id="SSF56801">
    <property type="entry name" value="Acetyl-CoA synthetase-like"/>
    <property type="match status" value="1"/>
</dbReference>
<dbReference type="InterPro" id="IPR000873">
    <property type="entry name" value="AMP-dep_synth/lig_dom"/>
</dbReference>
<feature type="region of interest" description="Disordered" evidence="6">
    <location>
        <begin position="1086"/>
        <end position="1106"/>
    </location>
</feature>
<dbReference type="Gene3D" id="3.30.559.30">
    <property type="entry name" value="Nonribosomal peptide synthetase, condensation domain"/>
    <property type="match status" value="1"/>
</dbReference>
<name>K9FV49_PEND2</name>
<evidence type="ECO:0000256" key="2">
    <source>
        <dbReference type="ARBA" id="ARBA00022553"/>
    </source>
</evidence>
<dbReference type="Gene3D" id="3.30.300.30">
    <property type="match status" value="1"/>
</dbReference>
<evidence type="ECO:0000313" key="8">
    <source>
        <dbReference type="EMBL" id="EKV13495.1"/>
    </source>
</evidence>
<dbReference type="SUPFAM" id="SSF47336">
    <property type="entry name" value="ACP-like"/>
    <property type="match status" value="2"/>
</dbReference>
<comment type="caution">
    <text evidence="8">The sequence shown here is derived from an EMBL/GenBank/DDBJ whole genome shotgun (WGS) entry which is preliminary data.</text>
</comment>
<evidence type="ECO:0000256" key="1">
    <source>
        <dbReference type="ARBA" id="ARBA00022450"/>
    </source>
</evidence>
<dbReference type="InterPro" id="IPR013217">
    <property type="entry name" value="Methyltransf_12"/>
</dbReference>
<proteinExistence type="predicted"/>
<dbReference type="CDD" id="cd05930">
    <property type="entry name" value="A_NRPS"/>
    <property type="match status" value="1"/>
</dbReference>
<dbReference type="InterPro" id="IPR023213">
    <property type="entry name" value="CAT-like_dom_sf"/>
</dbReference>
<dbReference type="EMBL" id="AKCT01000160">
    <property type="protein sequence ID" value="EKV13495.1"/>
    <property type="molecule type" value="Genomic_DNA"/>
</dbReference>
<dbReference type="InterPro" id="IPR045851">
    <property type="entry name" value="AMP-bd_C_sf"/>
</dbReference>
<dbReference type="SMART" id="SM00823">
    <property type="entry name" value="PKS_PP"/>
    <property type="match status" value="2"/>
</dbReference>
<dbReference type="GO" id="GO:0043041">
    <property type="term" value="P:amino acid activation for nonribosomal peptide biosynthetic process"/>
    <property type="evidence" value="ECO:0007669"/>
    <property type="project" value="TreeGrafter"/>
</dbReference>
<evidence type="ECO:0000256" key="6">
    <source>
        <dbReference type="SAM" id="MobiDB-lite"/>
    </source>
</evidence>
<dbReference type="Gene3D" id="1.10.1200.10">
    <property type="entry name" value="ACP-like"/>
    <property type="match status" value="2"/>
</dbReference>
<feature type="region of interest" description="Disordered" evidence="6">
    <location>
        <begin position="1137"/>
        <end position="1168"/>
    </location>
</feature>
<dbReference type="CDD" id="cd02440">
    <property type="entry name" value="AdoMet_MTases"/>
    <property type="match status" value="1"/>
</dbReference>
<dbReference type="InterPro" id="IPR029063">
    <property type="entry name" value="SAM-dependent_MTases_sf"/>
</dbReference>
<keyword evidence="9" id="KW-1185">Reference proteome</keyword>
<dbReference type="Gene3D" id="3.40.50.12780">
    <property type="entry name" value="N-terminal domain of ligase-like"/>
    <property type="match status" value="1"/>
</dbReference>
<dbReference type="HOGENOM" id="CLU_000022_37_5_1"/>
<dbReference type="Pfam" id="PF07993">
    <property type="entry name" value="NAD_binding_4"/>
    <property type="match status" value="1"/>
</dbReference>
<evidence type="ECO:0000256" key="5">
    <source>
        <dbReference type="ARBA" id="ARBA00022737"/>
    </source>
</evidence>
<dbReference type="Proteomes" id="UP000009882">
    <property type="component" value="Unassembled WGS sequence"/>
</dbReference>
<dbReference type="PANTHER" id="PTHR45527">
    <property type="entry name" value="NONRIBOSOMAL PEPTIDE SYNTHETASE"/>
    <property type="match status" value="1"/>
</dbReference>
<dbReference type="InterPro" id="IPR020845">
    <property type="entry name" value="AMP-binding_CS"/>
</dbReference>
<dbReference type="Pfam" id="PF08242">
    <property type="entry name" value="Methyltransf_12"/>
    <property type="match status" value="1"/>
</dbReference>
<dbReference type="Pfam" id="PF08659">
    <property type="entry name" value="KR"/>
    <property type="match status" value="1"/>
</dbReference>
<dbReference type="Pfam" id="PF00668">
    <property type="entry name" value="Condensation"/>
    <property type="match status" value="1"/>
</dbReference>